<dbReference type="AlphaFoldDB" id="A0AAD1XX64"/>
<reference evidence="2" key="1">
    <citation type="submission" date="2023-07" db="EMBL/GenBank/DDBJ databases">
        <authorList>
            <consortium name="AG Swart"/>
            <person name="Singh M."/>
            <person name="Singh A."/>
            <person name="Seah K."/>
            <person name="Emmerich C."/>
        </authorList>
    </citation>
    <scope>NUCLEOTIDE SEQUENCE</scope>
    <source>
        <strain evidence="2">DP1</strain>
    </source>
</reference>
<evidence type="ECO:0000256" key="1">
    <source>
        <dbReference type="SAM" id="Coils"/>
    </source>
</evidence>
<feature type="coiled-coil region" evidence="1">
    <location>
        <begin position="26"/>
        <end position="77"/>
    </location>
</feature>
<gene>
    <name evidence="2" type="ORF">ECRASSUSDP1_LOCUS21944</name>
</gene>
<dbReference type="EMBL" id="CAMPGE010022471">
    <property type="protein sequence ID" value="CAI2380508.1"/>
    <property type="molecule type" value="Genomic_DNA"/>
</dbReference>
<keyword evidence="1" id="KW-0175">Coiled coil</keyword>
<organism evidence="2 3">
    <name type="scientific">Euplotes crassus</name>
    <dbReference type="NCBI Taxonomy" id="5936"/>
    <lineage>
        <taxon>Eukaryota</taxon>
        <taxon>Sar</taxon>
        <taxon>Alveolata</taxon>
        <taxon>Ciliophora</taxon>
        <taxon>Intramacronucleata</taxon>
        <taxon>Spirotrichea</taxon>
        <taxon>Hypotrichia</taxon>
        <taxon>Euplotida</taxon>
        <taxon>Euplotidae</taxon>
        <taxon>Moneuplotes</taxon>
    </lineage>
</organism>
<name>A0AAD1XX64_EUPCR</name>
<keyword evidence="3" id="KW-1185">Reference proteome</keyword>
<evidence type="ECO:0000313" key="3">
    <source>
        <dbReference type="Proteomes" id="UP001295684"/>
    </source>
</evidence>
<sequence>MSSEGEDSQNYQFQDENLEFDEEESDNNLDEVISNANKQLKSQEKEIQKLEDQLKQIEDQDNEMTQMRIRCEMVQQEIDELNNPNTQTLAENPLLVSITDYTNKNKQFEKIFGKFREVSAGLDKANDLHHQKVLHLEDGFKNLENILMCVDKSVSKILENPIDIQDEQLEKDIEYMNEERKNHRSSLIKLIDSITNINVEENDSKEQINRLSEIVKK</sequence>
<evidence type="ECO:0000313" key="2">
    <source>
        <dbReference type="EMBL" id="CAI2380508.1"/>
    </source>
</evidence>
<proteinExistence type="predicted"/>
<accession>A0AAD1XX64</accession>
<dbReference type="Proteomes" id="UP001295684">
    <property type="component" value="Unassembled WGS sequence"/>
</dbReference>
<comment type="caution">
    <text evidence="2">The sequence shown here is derived from an EMBL/GenBank/DDBJ whole genome shotgun (WGS) entry which is preliminary data.</text>
</comment>
<protein>
    <submittedName>
        <fullName evidence="2">Uncharacterized protein</fullName>
    </submittedName>
</protein>